<evidence type="ECO:0008006" key="4">
    <source>
        <dbReference type="Google" id="ProtNLM"/>
    </source>
</evidence>
<organism evidence="2 3">
    <name type="scientific">Iodobacter fluviatilis</name>
    <dbReference type="NCBI Taxonomy" id="537"/>
    <lineage>
        <taxon>Bacteria</taxon>
        <taxon>Pseudomonadati</taxon>
        <taxon>Pseudomonadota</taxon>
        <taxon>Betaproteobacteria</taxon>
        <taxon>Neisseriales</taxon>
        <taxon>Chitinibacteraceae</taxon>
        <taxon>Iodobacter</taxon>
    </lineage>
</organism>
<feature type="chain" id="PRO_5028996885" description="PEP-CTERM protein-sorting domain-containing protein" evidence="1">
    <location>
        <begin position="23"/>
        <end position="203"/>
    </location>
</feature>
<protein>
    <recommendedName>
        <fullName evidence="4">PEP-CTERM protein-sorting domain-containing protein</fullName>
    </recommendedName>
</protein>
<evidence type="ECO:0000313" key="2">
    <source>
        <dbReference type="EMBL" id="QBC44036.1"/>
    </source>
</evidence>
<evidence type="ECO:0000256" key="1">
    <source>
        <dbReference type="SAM" id="SignalP"/>
    </source>
</evidence>
<reference evidence="2 3" key="1">
    <citation type="submission" date="2018-01" db="EMBL/GenBank/DDBJ databases">
        <title>Genome sequence of Iodobacter sp. strain PCH194 isolated from Indian Trans-Himalaya.</title>
        <authorList>
            <person name="Kumar V."/>
            <person name="Thakur V."/>
            <person name="Kumar S."/>
            <person name="Singh D."/>
        </authorList>
    </citation>
    <scope>NUCLEOTIDE SEQUENCE [LARGE SCALE GENOMIC DNA]</scope>
    <source>
        <strain evidence="2 3">PCH194</strain>
    </source>
</reference>
<keyword evidence="1" id="KW-0732">Signal</keyword>
<name>A0A7G3G9Y0_9NEIS</name>
<dbReference type="RefSeq" id="WP_130106592.1">
    <property type="nucleotide sequence ID" value="NZ_CP025781.1"/>
</dbReference>
<sequence length="203" mass="20593">MNMLKKTVAIALFSILSSASYAKNAYVDQFISFTNGAGVDKSASAQGGFNSAYPVSVNPTIATGAPVTGEWVSLPQDYMATYGFNGQQATGTISIFSIANGANEVASVFGRLNSASAWSLIGTVTEGGGLGLGPQASFLTLTSAISQIMVKSHGSAGASPGFDLMGIQGTGMVAVPVPGPETYALMGLGLIAVFAHRRKAANA</sequence>
<feature type="signal peptide" evidence="1">
    <location>
        <begin position="1"/>
        <end position="22"/>
    </location>
</feature>
<dbReference type="Proteomes" id="UP000515917">
    <property type="component" value="Chromosome"/>
</dbReference>
<keyword evidence="3" id="KW-1185">Reference proteome</keyword>
<proteinExistence type="predicted"/>
<dbReference type="AlphaFoldDB" id="A0A7G3G9Y0"/>
<evidence type="ECO:0000313" key="3">
    <source>
        <dbReference type="Proteomes" id="UP000515917"/>
    </source>
</evidence>
<accession>A0A7G3G9Y0</accession>
<gene>
    <name evidence="2" type="ORF">C1H71_11175</name>
</gene>
<dbReference type="EMBL" id="CP025781">
    <property type="protein sequence ID" value="QBC44036.1"/>
    <property type="molecule type" value="Genomic_DNA"/>
</dbReference>
<dbReference type="KEGG" id="ifl:C1H71_11175"/>